<reference evidence="2" key="1">
    <citation type="submission" date="2017-09" db="EMBL/GenBank/DDBJ databases">
        <title>Depth-based differentiation of microbial function through sediment-hosted aquifers and enrichment of novel symbionts in the deep terrestrial subsurface.</title>
        <authorList>
            <person name="Probst A.J."/>
            <person name="Ladd B."/>
            <person name="Jarett J.K."/>
            <person name="Geller-Mcgrath D.E."/>
            <person name="Sieber C.M.K."/>
            <person name="Emerson J.B."/>
            <person name="Anantharaman K."/>
            <person name="Thomas B.C."/>
            <person name="Malmstrom R."/>
            <person name="Stieglmeier M."/>
            <person name="Klingl A."/>
            <person name="Woyke T."/>
            <person name="Ryan C.M."/>
            <person name="Banfield J.F."/>
        </authorList>
    </citation>
    <scope>NUCLEOTIDE SEQUENCE [LARGE SCALE GENOMIC DNA]</scope>
</reference>
<name>A0A2M7U720_9BACT</name>
<proteinExistence type="predicted"/>
<feature type="non-terminal residue" evidence="1">
    <location>
        <position position="1"/>
    </location>
</feature>
<evidence type="ECO:0000313" key="2">
    <source>
        <dbReference type="Proteomes" id="UP000229506"/>
    </source>
</evidence>
<dbReference type="EMBL" id="PFOF01000071">
    <property type="protein sequence ID" value="PIZ67036.1"/>
    <property type="molecule type" value="Genomic_DNA"/>
</dbReference>
<dbReference type="AlphaFoldDB" id="A0A2M7U720"/>
<accession>A0A2M7U720</accession>
<protein>
    <submittedName>
        <fullName evidence="1">Uncharacterized protein</fullName>
    </submittedName>
</protein>
<sequence length="444" mass="49020">PTAGIQPADILSTVGPDILKPTTLLEAFKSQNIAVELPNPNWPTSYDQVAGALKNSNGAPALTADKITAIVETKQDGSRIWRGWYMAEPPFPLKVGVTYNPSGYHMDQNGNPIFDPQQIFETNGEKLPDEVKNDFSARLVDLKINNLGIALFARRGGATRDDLPQNTHYFAGTEGVEISAIEQLTLIPVPENLCPEDIGKSALTRAYRQAALEFRDDPDARNGIVSVGWFNPEIGNFVKMDGRMIVELVRQGANLSVLERLTPGYPVSPVEMAQTIGGREDKWVFEPNTGEWFYEAFNYKSDVTYKEGVGPINNQGNLLYGIVQTDSRTSQVFDFSKLDTSALSQVMTAPHEVMQADLFARAGGYSVNPDTRNHSWYTWDSGDISLAEGAIEQARLEMVNVGSCPISDLQTVLEARVERLAKDQPNQNITALYWNGRTFVIVSK</sequence>
<gene>
    <name evidence="1" type="ORF">COY12_02465</name>
</gene>
<comment type="caution">
    <text evidence="1">The sequence shown here is derived from an EMBL/GenBank/DDBJ whole genome shotgun (WGS) entry which is preliminary data.</text>
</comment>
<dbReference type="Proteomes" id="UP000229506">
    <property type="component" value="Unassembled WGS sequence"/>
</dbReference>
<evidence type="ECO:0000313" key="1">
    <source>
        <dbReference type="EMBL" id="PIZ67036.1"/>
    </source>
</evidence>
<organism evidence="1 2">
    <name type="scientific">Candidatus Roizmanbacteria bacterium CG_4_10_14_0_2_um_filter_33_96</name>
    <dbReference type="NCBI Taxonomy" id="1974821"/>
    <lineage>
        <taxon>Bacteria</taxon>
        <taxon>Candidatus Roizmaniibacteriota</taxon>
    </lineage>
</organism>